<reference evidence="5 6" key="1">
    <citation type="submission" date="2023-07" db="EMBL/GenBank/DDBJ databases">
        <title>Genomic Encyclopedia of Type Strains, Phase IV (KMG-IV): sequencing the most valuable type-strain genomes for metagenomic binning, comparative biology and taxonomic classification.</title>
        <authorList>
            <person name="Goeker M."/>
        </authorList>
    </citation>
    <scope>NUCLEOTIDE SEQUENCE [LARGE SCALE GENOMIC DNA]</scope>
    <source>
        <strain evidence="5 6">DSM 45903</strain>
    </source>
</reference>
<evidence type="ECO:0000259" key="4">
    <source>
        <dbReference type="Pfam" id="PF25888"/>
    </source>
</evidence>
<organism evidence="5 6">
    <name type="scientific">Desmospora profundinema</name>
    <dbReference type="NCBI Taxonomy" id="1571184"/>
    <lineage>
        <taxon>Bacteria</taxon>
        <taxon>Bacillati</taxon>
        <taxon>Bacillota</taxon>
        <taxon>Bacilli</taxon>
        <taxon>Bacillales</taxon>
        <taxon>Thermoactinomycetaceae</taxon>
        <taxon>Desmospora</taxon>
    </lineage>
</organism>
<proteinExistence type="inferred from homology"/>
<evidence type="ECO:0000256" key="2">
    <source>
        <dbReference type="SAM" id="MobiDB-lite"/>
    </source>
</evidence>
<dbReference type="Pfam" id="PF07261">
    <property type="entry name" value="DnaB_2"/>
    <property type="match status" value="1"/>
</dbReference>
<dbReference type="RefSeq" id="WP_309866630.1">
    <property type="nucleotide sequence ID" value="NZ_JAVDQG010000005.1"/>
</dbReference>
<evidence type="ECO:0000313" key="6">
    <source>
        <dbReference type="Proteomes" id="UP001185012"/>
    </source>
</evidence>
<feature type="compositionally biased region" description="Basic and acidic residues" evidence="2">
    <location>
        <begin position="311"/>
        <end position="324"/>
    </location>
</feature>
<feature type="compositionally biased region" description="Polar residues" evidence="2">
    <location>
        <begin position="427"/>
        <end position="440"/>
    </location>
</feature>
<dbReference type="Proteomes" id="UP001185012">
    <property type="component" value="Unassembled WGS sequence"/>
</dbReference>
<dbReference type="InterPro" id="IPR058660">
    <property type="entry name" value="WHD_DnaB"/>
</dbReference>
<feature type="compositionally biased region" description="Basic and acidic residues" evidence="2">
    <location>
        <begin position="459"/>
        <end position="470"/>
    </location>
</feature>
<protein>
    <submittedName>
        <fullName evidence="5">Replication initiation and membrane attachment protein</fullName>
    </submittedName>
</protein>
<dbReference type="InterPro" id="IPR006343">
    <property type="entry name" value="DnaB/C_C"/>
</dbReference>
<evidence type="ECO:0000259" key="3">
    <source>
        <dbReference type="Pfam" id="PF07261"/>
    </source>
</evidence>
<sequence>MSSLSWNECTPHDGWIGHSLRPIQQADMIALVQLYQPVVGPQAISLYITLAYQLPLHQAGTTSTQTHLDLMKGLQLPLGELLSARYRLEGVGLWNTYESGETARRIFTYELVPPLTPARFFQSDVLSITLFHRVGKERFRQLHQQLTHHVSVGEGRDLTKTFQQVFGSLSPSEIASAAEVEETIGWSGGDGEHPLEEGKSPAFEQEEEDLSMVKARLQSYVESGAWTREVEEQIREIRFLYQLDDWDLIKALQNPYVTQNGQIHVNRLRSFVRSQYRMRFGRDPVVVDRQRWDRSNPPSPVPSKESASSEIPERRDEEESDEEKHLRVLAKMSPVELLTKYQKGKQIPRADLELVEDLIREYGLPSGVVNVLLEYVLYSQDYKLPRPLVEKIAGHWARSDIRTVEKAREMVRKEQNREWKKRKGKSGASNPKSGYRQAQQRTDREDRLPKSVAEALAQEENKPSVRINPETEARLREKLNKMHQNLSRRVKEKGSS</sequence>
<keyword evidence="6" id="KW-1185">Reference proteome</keyword>
<accession>A0ABU1IS46</accession>
<dbReference type="EMBL" id="JAVDQG010000005">
    <property type="protein sequence ID" value="MDR6226570.1"/>
    <property type="molecule type" value="Genomic_DNA"/>
</dbReference>
<evidence type="ECO:0000256" key="1">
    <source>
        <dbReference type="ARBA" id="ARBA00093462"/>
    </source>
</evidence>
<evidence type="ECO:0000313" key="5">
    <source>
        <dbReference type="EMBL" id="MDR6226570.1"/>
    </source>
</evidence>
<comment type="caution">
    <text evidence="5">The sequence shown here is derived from an EMBL/GenBank/DDBJ whole genome shotgun (WGS) entry which is preliminary data.</text>
</comment>
<dbReference type="Pfam" id="PF25888">
    <property type="entry name" value="WHD_DnaB"/>
    <property type="match status" value="1"/>
</dbReference>
<feature type="compositionally biased region" description="Basic and acidic residues" evidence="2">
    <location>
        <begin position="190"/>
        <end position="199"/>
    </location>
</feature>
<name>A0ABU1IS46_9BACL</name>
<feature type="region of interest" description="Disordered" evidence="2">
    <location>
        <begin position="289"/>
        <end position="324"/>
    </location>
</feature>
<feature type="domain" description="DnaB/C C-terminal" evidence="3">
    <location>
        <begin position="342"/>
        <end position="409"/>
    </location>
</feature>
<feature type="domain" description="Replicative helicase loading/DNA remodeling protein DnaB N-terminal winged helix" evidence="4">
    <location>
        <begin position="25"/>
        <end position="271"/>
    </location>
</feature>
<feature type="region of interest" description="Disordered" evidence="2">
    <location>
        <begin position="185"/>
        <end position="207"/>
    </location>
</feature>
<gene>
    <name evidence="5" type="ORF">JOE21_002577</name>
</gene>
<comment type="similarity">
    <text evidence="1">Belongs to the DnaB/DnaD family.</text>
</comment>
<feature type="region of interest" description="Disordered" evidence="2">
    <location>
        <begin position="412"/>
        <end position="470"/>
    </location>
</feature>